<proteinExistence type="predicted"/>
<sequence>MRFAIGYQLPGDYGSIVDVVAAYPGAVAEVYFALPAEASGRAPLGLDDVWSVDDAWNAMGSDLSELAGMGVQAVLLLNSSCYGAEAMSFALEERVRRGVALVEQFVPLSAVTTTSLAIARQFKREFPRIEVRASVNMRVGSVAAMAHLADSFDGYYLKRELNRSPSQITALKAWCDAHGKSLHLLANSGCLYDCAYQTFHDNLVAHEAEARQQPGRPLAYPAPCWEFLEKPERWPWLLRNCWIRPEDIHHYEAWFSTVKLATRVHPRPQKVLGAYVRGRYHGNVLDLLEPGHSALPGMPYLDNSRFPADWYERTADCGHDCELCGTCAEVFRLISSEGGASNGGG</sequence>
<accession>A0AAE3VD97</accession>
<protein>
    <submittedName>
        <fullName evidence="1">Collagenase-like PrtC family protease</fullName>
    </submittedName>
</protein>
<organism evidence="1 2">
    <name type="scientific">Oligosphaera ethanolica</name>
    <dbReference type="NCBI Taxonomy" id="760260"/>
    <lineage>
        <taxon>Bacteria</taxon>
        <taxon>Pseudomonadati</taxon>
        <taxon>Lentisphaerota</taxon>
        <taxon>Oligosphaeria</taxon>
        <taxon>Oligosphaerales</taxon>
        <taxon>Oligosphaeraceae</taxon>
        <taxon>Oligosphaera</taxon>
    </lineage>
</organism>
<dbReference type="Proteomes" id="UP001238163">
    <property type="component" value="Unassembled WGS sequence"/>
</dbReference>
<dbReference type="GO" id="GO:0008233">
    <property type="term" value="F:peptidase activity"/>
    <property type="evidence" value="ECO:0007669"/>
    <property type="project" value="UniProtKB-KW"/>
</dbReference>
<reference evidence="1" key="1">
    <citation type="submission" date="2023-07" db="EMBL/GenBank/DDBJ databases">
        <title>Genomic Encyclopedia of Type Strains, Phase IV (KMG-IV): sequencing the most valuable type-strain genomes for metagenomic binning, comparative biology and taxonomic classification.</title>
        <authorList>
            <person name="Goeker M."/>
        </authorList>
    </citation>
    <scope>NUCLEOTIDE SEQUENCE</scope>
    <source>
        <strain evidence="1">DSM 24202</strain>
    </source>
</reference>
<comment type="caution">
    <text evidence="1">The sequence shown here is derived from an EMBL/GenBank/DDBJ whole genome shotgun (WGS) entry which is preliminary data.</text>
</comment>
<dbReference type="RefSeq" id="WP_307259719.1">
    <property type="nucleotide sequence ID" value="NZ_JAUSVL010000001.1"/>
</dbReference>
<keyword evidence="1" id="KW-0378">Hydrolase</keyword>
<dbReference type="GO" id="GO:0006508">
    <property type="term" value="P:proteolysis"/>
    <property type="evidence" value="ECO:0007669"/>
    <property type="project" value="UniProtKB-KW"/>
</dbReference>
<dbReference type="EMBL" id="JAUSVL010000001">
    <property type="protein sequence ID" value="MDQ0288397.1"/>
    <property type="molecule type" value="Genomic_DNA"/>
</dbReference>
<evidence type="ECO:0000313" key="1">
    <source>
        <dbReference type="EMBL" id="MDQ0288397.1"/>
    </source>
</evidence>
<name>A0AAE3VD97_9BACT</name>
<dbReference type="AlphaFoldDB" id="A0AAE3VD97"/>
<evidence type="ECO:0000313" key="2">
    <source>
        <dbReference type="Proteomes" id="UP001238163"/>
    </source>
</evidence>
<gene>
    <name evidence="1" type="ORF">J3R75_000504</name>
</gene>
<keyword evidence="2" id="KW-1185">Reference proteome</keyword>
<keyword evidence="1" id="KW-0645">Protease</keyword>